<evidence type="ECO:0000313" key="2">
    <source>
        <dbReference type="Proteomes" id="UP000094342"/>
    </source>
</evidence>
<reference evidence="2" key="1">
    <citation type="submission" date="2016-05" db="EMBL/GenBank/DDBJ databases">
        <authorList>
            <person name="Li Y."/>
        </authorList>
    </citation>
    <scope>NUCLEOTIDE SEQUENCE [LARGE SCALE GENOMIC DNA]</scope>
    <source>
        <strain evidence="2">YIC4027</strain>
    </source>
</reference>
<dbReference type="Proteomes" id="UP000094342">
    <property type="component" value="Unassembled WGS sequence"/>
</dbReference>
<sequence length="222" mass="24470">MRDLILVDNDIALKLCAYSCAQELMWFGSGRNRTLAMLRLAQYTVGRRVHRARGIQDSASLQTQWGVLAAAVLWVEPTEEEIMFAAELEEQAMMLSLELDAGESQLFAILVHRMSPLLITGDKRAINALERIAHCLPSERVACLEQIVFTLLQILGTEILRKRICGEPGVDRSLSIAFACNSASNPATEQTIKEGLTSYVVSVQKSAPTILIRTTDLSAVVP</sequence>
<name>A0A1E3VHY2_9HYPH</name>
<gene>
    <name evidence="1" type="ORF">A8M32_01265</name>
</gene>
<organism evidence="1 2">
    <name type="scientific">Sinorhizobium alkalisoli</name>
    <dbReference type="NCBI Taxonomy" id="1752398"/>
    <lineage>
        <taxon>Bacteria</taxon>
        <taxon>Pseudomonadati</taxon>
        <taxon>Pseudomonadota</taxon>
        <taxon>Alphaproteobacteria</taxon>
        <taxon>Hyphomicrobiales</taxon>
        <taxon>Rhizobiaceae</taxon>
        <taxon>Sinorhizobium/Ensifer group</taxon>
        <taxon>Sinorhizobium</taxon>
    </lineage>
</organism>
<protein>
    <submittedName>
        <fullName evidence="1">Uncharacterized protein</fullName>
    </submittedName>
</protein>
<dbReference type="EMBL" id="LYBW01000031">
    <property type="protein sequence ID" value="ODR93178.1"/>
    <property type="molecule type" value="Genomic_DNA"/>
</dbReference>
<dbReference type="STRING" id="1752398.A8M32_01265"/>
<dbReference type="RefSeq" id="WP_069456591.1">
    <property type="nucleotide sequence ID" value="NZ_LYBW01000031.1"/>
</dbReference>
<dbReference type="AlphaFoldDB" id="A0A1E3VHY2"/>
<dbReference type="OrthoDB" id="7597352at2"/>
<evidence type="ECO:0000313" key="1">
    <source>
        <dbReference type="EMBL" id="ODR93178.1"/>
    </source>
</evidence>
<accession>A0A1E3VHY2</accession>
<keyword evidence="2" id="KW-1185">Reference proteome</keyword>
<proteinExistence type="predicted"/>
<comment type="caution">
    <text evidence="1">The sequence shown here is derived from an EMBL/GenBank/DDBJ whole genome shotgun (WGS) entry which is preliminary data.</text>
</comment>